<sequence>MASISCFLFCGNKIRGGLGSPLKPVWSCFAKRVNMSLCQRVYEAESYLSIRSGNLRGLVLSSVWLGVMLHSLRGSWVQDILMKTRVLVLVIRNFYHSITPTCAAAGEVVVPTGCLCWQWRMEDEGSMILFEATAVQNFNTSAGEAYGAAELCSKRCQTLDKGIGGWKMKEKCFCLKLQKCRSSTTASWNLEERLWWNTWCKGQSCCLGFYGRLCFLKSPKAYTYNWFSAGITSRRSIFNWQCHHRHEMRPPVPEKGSSRDVNNHHD</sequence>
<evidence type="ECO:0000313" key="1">
    <source>
        <dbReference type="EMBL" id="KAK7332973.1"/>
    </source>
</evidence>
<accession>A0AAN9QIS8</accession>
<dbReference type="Proteomes" id="UP001374584">
    <property type="component" value="Unassembled WGS sequence"/>
</dbReference>
<dbReference type="AlphaFoldDB" id="A0AAN9QIS8"/>
<dbReference type="EMBL" id="JAYMYR010000011">
    <property type="protein sequence ID" value="KAK7332973.1"/>
    <property type="molecule type" value="Genomic_DNA"/>
</dbReference>
<comment type="caution">
    <text evidence="1">The sequence shown here is derived from an EMBL/GenBank/DDBJ whole genome shotgun (WGS) entry which is preliminary data.</text>
</comment>
<protein>
    <submittedName>
        <fullName evidence="1">Uncharacterized protein</fullName>
    </submittedName>
</protein>
<gene>
    <name evidence="1" type="ORF">VNO80_29732</name>
</gene>
<keyword evidence="2" id="KW-1185">Reference proteome</keyword>
<organism evidence="1 2">
    <name type="scientific">Phaseolus coccineus</name>
    <name type="common">Scarlet runner bean</name>
    <name type="synonym">Phaseolus multiflorus</name>
    <dbReference type="NCBI Taxonomy" id="3886"/>
    <lineage>
        <taxon>Eukaryota</taxon>
        <taxon>Viridiplantae</taxon>
        <taxon>Streptophyta</taxon>
        <taxon>Embryophyta</taxon>
        <taxon>Tracheophyta</taxon>
        <taxon>Spermatophyta</taxon>
        <taxon>Magnoliopsida</taxon>
        <taxon>eudicotyledons</taxon>
        <taxon>Gunneridae</taxon>
        <taxon>Pentapetalae</taxon>
        <taxon>rosids</taxon>
        <taxon>fabids</taxon>
        <taxon>Fabales</taxon>
        <taxon>Fabaceae</taxon>
        <taxon>Papilionoideae</taxon>
        <taxon>50 kb inversion clade</taxon>
        <taxon>NPAAA clade</taxon>
        <taxon>indigoferoid/millettioid clade</taxon>
        <taxon>Phaseoleae</taxon>
        <taxon>Phaseolus</taxon>
    </lineage>
</organism>
<reference evidence="1 2" key="1">
    <citation type="submission" date="2024-01" db="EMBL/GenBank/DDBJ databases">
        <title>The genomes of 5 underutilized Papilionoideae crops provide insights into root nodulation and disease resistanc.</title>
        <authorList>
            <person name="Jiang F."/>
        </authorList>
    </citation>
    <scope>NUCLEOTIDE SEQUENCE [LARGE SCALE GENOMIC DNA]</scope>
    <source>
        <strain evidence="1">JINMINGXINNONG_FW02</strain>
        <tissue evidence="1">Leaves</tissue>
    </source>
</reference>
<name>A0AAN9QIS8_PHACN</name>
<evidence type="ECO:0000313" key="2">
    <source>
        <dbReference type="Proteomes" id="UP001374584"/>
    </source>
</evidence>
<proteinExistence type="predicted"/>